<keyword evidence="4" id="KW-1185">Reference proteome</keyword>
<dbReference type="AlphaFoldDB" id="A0A9R0UWB9"/>
<organism evidence="3 4">
    <name type="scientific">Triticum turgidum subsp. durum</name>
    <name type="common">Durum wheat</name>
    <name type="synonym">Triticum durum</name>
    <dbReference type="NCBI Taxonomy" id="4567"/>
    <lineage>
        <taxon>Eukaryota</taxon>
        <taxon>Viridiplantae</taxon>
        <taxon>Streptophyta</taxon>
        <taxon>Embryophyta</taxon>
        <taxon>Tracheophyta</taxon>
        <taxon>Spermatophyta</taxon>
        <taxon>Magnoliopsida</taxon>
        <taxon>Liliopsida</taxon>
        <taxon>Poales</taxon>
        <taxon>Poaceae</taxon>
        <taxon>BOP clade</taxon>
        <taxon>Pooideae</taxon>
        <taxon>Triticodae</taxon>
        <taxon>Triticeae</taxon>
        <taxon>Triticinae</taxon>
        <taxon>Triticum</taxon>
    </lineage>
</organism>
<dbReference type="Gene3D" id="3.40.50.300">
    <property type="entry name" value="P-loop containing nucleotide triphosphate hydrolases"/>
    <property type="match status" value="1"/>
</dbReference>
<dbReference type="PANTHER" id="PTHR21087">
    <property type="entry name" value="SHIKIMATE KINASE"/>
    <property type="match status" value="1"/>
</dbReference>
<dbReference type="SUPFAM" id="SSF49764">
    <property type="entry name" value="HSP20-like chaperones"/>
    <property type="match status" value="1"/>
</dbReference>
<dbReference type="PROSITE" id="PS51203">
    <property type="entry name" value="CS"/>
    <property type="match status" value="1"/>
</dbReference>
<evidence type="ECO:0000256" key="1">
    <source>
        <dbReference type="ARBA" id="ARBA00006997"/>
    </source>
</evidence>
<dbReference type="FunFam" id="3.40.50.300:FF:001340">
    <property type="entry name" value="Probable inactive shikimate kinase like 2, chloroplastic"/>
    <property type="match status" value="1"/>
</dbReference>
<dbReference type="Gramene" id="TRITD1Av1G128470.2">
    <property type="protein sequence ID" value="TRITD1Av1G128470.2"/>
    <property type="gene ID" value="TRITD1Av1G128470"/>
</dbReference>
<accession>A0A9R0UWB9</accession>
<dbReference type="PANTHER" id="PTHR21087:SF23">
    <property type="entry name" value="INACTIVE SHIKIMATE KINASE LIKE 2, CHLOROPLASTIC-RELATED"/>
    <property type="match status" value="1"/>
</dbReference>
<feature type="domain" description="CS" evidence="2">
    <location>
        <begin position="69"/>
        <end position="163"/>
    </location>
</feature>
<comment type="similarity">
    <text evidence="1">Belongs to the shikimate kinase family.</text>
</comment>
<name>A0A9R0UWB9_TRITD</name>
<evidence type="ECO:0000259" key="2">
    <source>
        <dbReference type="PROSITE" id="PS51203"/>
    </source>
</evidence>
<reference evidence="3 4" key="1">
    <citation type="submission" date="2017-09" db="EMBL/GenBank/DDBJ databases">
        <authorList>
            <consortium name="International Durum Wheat Genome Sequencing Consortium (IDWGSC)"/>
            <person name="Milanesi L."/>
        </authorList>
    </citation>
    <scope>NUCLEOTIDE SEQUENCE [LARGE SCALE GENOMIC DNA]</scope>
    <source>
        <strain evidence="4">cv. Svevo</strain>
    </source>
</reference>
<dbReference type="Gene3D" id="2.60.40.790">
    <property type="match status" value="1"/>
</dbReference>
<dbReference type="Pfam" id="PF01202">
    <property type="entry name" value="SKI"/>
    <property type="match status" value="1"/>
</dbReference>
<dbReference type="InterPro" id="IPR027417">
    <property type="entry name" value="P-loop_NTPase"/>
</dbReference>
<evidence type="ECO:0000313" key="3">
    <source>
        <dbReference type="EMBL" id="VAH05675.1"/>
    </source>
</evidence>
<dbReference type="InterPro" id="IPR007052">
    <property type="entry name" value="CS_dom"/>
</dbReference>
<dbReference type="FunFam" id="2.60.40.790:FF:000050">
    <property type="entry name" value="Probable inactive shikimate kinase like 2, chloroplastic"/>
    <property type="match status" value="1"/>
</dbReference>
<protein>
    <recommendedName>
        <fullName evidence="2">CS domain-containing protein</fullName>
    </recommendedName>
</protein>
<dbReference type="InterPro" id="IPR008978">
    <property type="entry name" value="HSP20-like_chaperone"/>
</dbReference>
<proteinExistence type="inferred from homology"/>
<gene>
    <name evidence="3" type="ORF">TRITD_1Av1G128470</name>
</gene>
<dbReference type="CDD" id="cd06467">
    <property type="entry name" value="p23_NUDC_like"/>
    <property type="match status" value="1"/>
</dbReference>
<dbReference type="GO" id="GO:0005829">
    <property type="term" value="C:cytosol"/>
    <property type="evidence" value="ECO:0007669"/>
    <property type="project" value="TreeGrafter"/>
</dbReference>
<sequence length="353" mass="37866">MMAAMSIAATATCCSSSFPANPSQHIATYSRAPGLPLPRPAWRRSLLAASPPASRLRLLPRTSLSASPAAAHDYEFTDTNGEVELRLDIGKLGIESSRDVFVDVDDMSLLIRAKSDGTLRTLMNVGTLFDRVKSSETIWFIDEDQLVVNLKKVEQELKWPDIDESWKSLTAGITQLLTGISVHIVGDSTDINEAVAKEIAEGIGYLPVCTSELLESATQKSVDTWAASEGADSVAEAECVVLESLSSHVRTVVATLGGKQGAASRFDKWQYLHSGFTVWLSVSDAGDEASAKEEARRSVSTGSVAYAKADVVVKLGGWDPEYTRAVAQGCLVALKQLTLADKKLAGRRAFTSG</sequence>
<dbReference type="EMBL" id="LT934111">
    <property type="protein sequence ID" value="VAH05675.1"/>
    <property type="molecule type" value="Genomic_DNA"/>
</dbReference>
<dbReference type="InterPro" id="IPR031322">
    <property type="entry name" value="Shikimate/glucono_kinase"/>
</dbReference>
<dbReference type="Pfam" id="PF04969">
    <property type="entry name" value="CS"/>
    <property type="match status" value="1"/>
</dbReference>
<dbReference type="Proteomes" id="UP000324705">
    <property type="component" value="Chromosome 1A"/>
</dbReference>
<evidence type="ECO:0000313" key="4">
    <source>
        <dbReference type="Proteomes" id="UP000324705"/>
    </source>
</evidence>